<evidence type="ECO:0000313" key="2">
    <source>
        <dbReference type="Proteomes" id="UP001476798"/>
    </source>
</evidence>
<evidence type="ECO:0000313" key="1">
    <source>
        <dbReference type="EMBL" id="MEQ2180099.1"/>
    </source>
</evidence>
<dbReference type="PANTHER" id="PTHR46607:SF1">
    <property type="entry name" value="SEC14 DOMAIN AND SPECTRIN REPEAT-CONTAINING PROTEIN 1"/>
    <property type="match status" value="1"/>
</dbReference>
<organism evidence="1 2">
    <name type="scientific">Goodea atripinnis</name>
    <dbReference type="NCBI Taxonomy" id="208336"/>
    <lineage>
        <taxon>Eukaryota</taxon>
        <taxon>Metazoa</taxon>
        <taxon>Chordata</taxon>
        <taxon>Craniata</taxon>
        <taxon>Vertebrata</taxon>
        <taxon>Euteleostomi</taxon>
        <taxon>Actinopterygii</taxon>
        <taxon>Neopterygii</taxon>
        <taxon>Teleostei</taxon>
        <taxon>Neoteleostei</taxon>
        <taxon>Acanthomorphata</taxon>
        <taxon>Ovalentaria</taxon>
        <taxon>Atherinomorphae</taxon>
        <taxon>Cyprinodontiformes</taxon>
        <taxon>Goodeidae</taxon>
        <taxon>Goodea</taxon>
    </lineage>
</organism>
<name>A0ABV0P9I5_9TELE</name>
<protein>
    <submittedName>
        <fullName evidence="1">S14 domain and spectrin repeat-containing protein 1</fullName>
    </submittedName>
</protein>
<keyword evidence="2" id="KW-1185">Reference proteome</keyword>
<proteinExistence type="predicted"/>
<dbReference type="Proteomes" id="UP001476798">
    <property type="component" value="Unassembled WGS sequence"/>
</dbReference>
<gene>
    <name evidence="1" type="primary">SESTD1_2</name>
    <name evidence="1" type="ORF">GOODEAATRI_032295</name>
</gene>
<dbReference type="EMBL" id="JAHRIO010065900">
    <property type="protein sequence ID" value="MEQ2180099.1"/>
    <property type="molecule type" value="Genomic_DNA"/>
</dbReference>
<reference evidence="1 2" key="1">
    <citation type="submission" date="2021-06" db="EMBL/GenBank/DDBJ databases">
        <authorList>
            <person name="Palmer J.M."/>
        </authorList>
    </citation>
    <scope>NUCLEOTIDE SEQUENCE [LARGE SCALE GENOMIC DNA]</scope>
    <source>
        <strain evidence="1 2">GA_2019</strain>
        <tissue evidence="1">Muscle</tissue>
    </source>
</reference>
<dbReference type="PANTHER" id="PTHR46607">
    <property type="entry name" value="SEC14 DOMAIN AND SPECTRIN REPEAT-CONTAINING PROTEIN 1"/>
    <property type="match status" value="1"/>
</dbReference>
<comment type="caution">
    <text evidence="1">The sequence shown here is derived from an EMBL/GenBank/DDBJ whole genome shotgun (WGS) entry which is preliminary data.</text>
</comment>
<accession>A0ABV0P9I5</accession>
<sequence length="90" mass="10048">MLTIHASIQVILVSANKLTRYIEPCQLTDDFGGSLDYDHTYPKKGVTTVTGNMVLSFQVFEKFTKESTSLLDELTIINDSEKSSSVDKDK</sequence>